<dbReference type="Pfam" id="PF12833">
    <property type="entry name" value="HTH_18"/>
    <property type="match status" value="1"/>
</dbReference>
<dbReference type="GO" id="GO:0043565">
    <property type="term" value="F:sequence-specific DNA binding"/>
    <property type="evidence" value="ECO:0007669"/>
    <property type="project" value="InterPro"/>
</dbReference>
<keyword evidence="3" id="KW-0804">Transcription</keyword>
<dbReference type="SMART" id="SM00342">
    <property type="entry name" value="HTH_ARAC"/>
    <property type="match status" value="1"/>
</dbReference>
<dbReference type="KEGG" id="mxa:MXAN_3429"/>
<dbReference type="SUPFAM" id="SSF46689">
    <property type="entry name" value="Homeodomain-like"/>
    <property type="match status" value="2"/>
</dbReference>
<dbReference type="RefSeq" id="WP_011553462.1">
    <property type="nucleotide sequence ID" value="NC_008095.1"/>
</dbReference>
<dbReference type="AlphaFoldDB" id="Q1D6U7"/>
<organism evidence="6 7">
    <name type="scientific">Myxococcus xanthus (strain DK1622)</name>
    <dbReference type="NCBI Taxonomy" id="246197"/>
    <lineage>
        <taxon>Bacteria</taxon>
        <taxon>Pseudomonadati</taxon>
        <taxon>Myxococcota</taxon>
        <taxon>Myxococcia</taxon>
        <taxon>Myxococcales</taxon>
        <taxon>Cystobacterineae</taxon>
        <taxon>Myxococcaceae</taxon>
        <taxon>Myxococcus</taxon>
    </lineage>
</organism>
<dbReference type="OrthoDB" id="9798003at2"/>
<accession>Q1D6U7</accession>
<evidence type="ECO:0000313" key="7">
    <source>
        <dbReference type="Proteomes" id="UP000002402"/>
    </source>
</evidence>
<dbReference type="InterPro" id="IPR018060">
    <property type="entry name" value="HTH_AraC"/>
</dbReference>
<dbReference type="InterPro" id="IPR020449">
    <property type="entry name" value="Tscrpt_reg_AraC-type_HTH"/>
</dbReference>
<dbReference type="InterPro" id="IPR018062">
    <property type="entry name" value="HTH_AraC-typ_CS"/>
</dbReference>
<name>Q1D6U7_MYXXD</name>
<protein>
    <submittedName>
        <fullName evidence="6">Transcriptional regulator, AraC family</fullName>
    </submittedName>
</protein>
<dbReference type="InterPro" id="IPR029062">
    <property type="entry name" value="Class_I_gatase-like"/>
</dbReference>
<dbReference type="EnsemblBacteria" id="ABF88191">
    <property type="protein sequence ID" value="ABF88191"/>
    <property type="gene ID" value="MXAN_3429"/>
</dbReference>
<feature type="domain" description="HTH araC/xylS-type" evidence="5">
    <location>
        <begin position="226"/>
        <end position="324"/>
    </location>
</feature>
<dbReference type="Pfam" id="PF01965">
    <property type="entry name" value="DJ-1_PfpI"/>
    <property type="match status" value="1"/>
</dbReference>
<evidence type="ECO:0000259" key="5">
    <source>
        <dbReference type="PROSITE" id="PS01124"/>
    </source>
</evidence>
<dbReference type="HOGENOM" id="CLU_000445_59_0_7"/>
<evidence type="ECO:0000256" key="3">
    <source>
        <dbReference type="ARBA" id="ARBA00023163"/>
    </source>
</evidence>
<evidence type="ECO:0000256" key="1">
    <source>
        <dbReference type="ARBA" id="ARBA00023015"/>
    </source>
</evidence>
<keyword evidence="7" id="KW-1185">Reference proteome</keyword>
<dbReference type="STRING" id="246197.MXAN_3429"/>
<dbReference type="Gene3D" id="3.40.50.880">
    <property type="match status" value="1"/>
</dbReference>
<proteinExistence type="predicted"/>
<dbReference type="GO" id="GO:0003700">
    <property type="term" value="F:DNA-binding transcription factor activity"/>
    <property type="evidence" value="ECO:0007669"/>
    <property type="project" value="InterPro"/>
</dbReference>
<dbReference type="Gene3D" id="1.10.10.60">
    <property type="entry name" value="Homeodomain-like"/>
    <property type="match status" value="1"/>
</dbReference>
<feature type="region of interest" description="Disordered" evidence="4">
    <location>
        <begin position="321"/>
        <end position="344"/>
    </location>
</feature>
<dbReference type="Proteomes" id="UP000002402">
    <property type="component" value="Chromosome"/>
</dbReference>
<keyword evidence="1" id="KW-0805">Transcription regulation</keyword>
<dbReference type="PANTHER" id="PTHR43280">
    <property type="entry name" value="ARAC-FAMILY TRANSCRIPTIONAL REGULATOR"/>
    <property type="match status" value="1"/>
</dbReference>
<keyword evidence="2" id="KW-0238">DNA-binding</keyword>
<evidence type="ECO:0000256" key="4">
    <source>
        <dbReference type="SAM" id="MobiDB-lite"/>
    </source>
</evidence>
<dbReference type="SUPFAM" id="SSF52317">
    <property type="entry name" value="Class I glutamine amidotransferase-like"/>
    <property type="match status" value="1"/>
</dbReference>
<dbReference type="InterPro" id="IPR002818">
    <property type="entry name" value="DJ-1/PfpI"/>
</dbReference>
<dbReference type="InterPro" id="IPR009057">
    <property type="entry name" value="Homeodomain-like_sf"/>
</dbReference>
<dbReference type="EMBL" id="CP000113">
    <property type="protein sequence ID" value="ABF88191.1"/>
    <property type="molecule type" value="Genomic_DNA"/>
</dbReference>
<dbReference type="PRINTS" id="PR00032">
    <property type="entry name" value="HTHARAC"/>
</dbReference>
<gene>
    <name evidence="6" type="ordered locus">MXAN_3429</name>
</gene>
<reference evidence="6 7" key="1">
    <citation type="journal article" date="2006" name="Proc. Natl. Acad. Sci. U.S.A.">
        <title>Evolution of sensory complexity recorded in a myxobacterial genome.</title>
        <authorList>
            <person name="Goldman B.S."/>
            <person name="Nierman W.C."/>
            <person name="Kaiser D."/>
            <person name="Slater S.C."/>
            <person name="Durkin A.S."/>
            <person name="Eisen J.A."/>
            <person name="Ronning C.M."/>
            <person name="Barbazuk W.B."/>
            <person name="Blanchard M."/>
            <person name="Field C."/>
            <person name="Halling C."/>
            <person name="Hinkle G."/>
            <person name="Iartchuk O."/>
            <person name="Kim H.S."/>
            <person name="Mackenzie C."/>
            <person name="Madupu R."/>
            <person name="Miller N."/>
            <person name="Shvartsbeyn A."/>
            <person name="Sullivan S.A."/>
            <person name="Vaudin M."/>
            <person name="Wiegand R."/>
            <person name="Kaplan H.B."/>
        </authorList>
    </citation>
    <scope>NUCLEOTIDE SEQUENCE [LARGE SCALE GENOMIC DNA]</scope>
    <source>
        <strain evidence="7">DK1622</strain>
    </source>
</reference>
<dbReference type="GeneID" id="41360776"/>
<evidence type="ECO:0000256" key="2">
    <source>
        <dbReference type="ARBA" id="ARBA00023125"/>
    </source>
</evidence>
<sequence length="344" mass="37501">MAKRTTRSARVGICLYPGVWGSSASLAKDLIHIASVIAQARPGSGNIEARFLGAKPAEVTTAGGPLLRAEDAWDRVDVDVLVLPSLAIPFMEPARQPPGLSDWIAGQHRRGCLVLALTTGSWLLAETGLLDGHTATTHWACLERCRRQYPRVNWTSEQRLAVTGRLVTARDMSASATALCHAIGRVLSAPIAERTYQYSLIYEPGADALPLLHTIPLRDHGDAQVLMVQEWIETHYGEPVAAEGVARMVHMSPRNLRRRFLDATGKTLVDYLTEVRLARARALLLSSNEAVSQIAYRVGYEDASTFTALFKKRHGLTPSAYRKTSAGPAGLSPAYDGERRTAIT</sequence>
<dbReference type="eggNOG" id="COG4977">
    <property type="taxonomic scope" value="Bacteria"/>
</dbReference>
<evidence type="ECO:0000313" key="6">
    <source>
        <dbReference type="EMBL" id="ABF88191.1"/>
    </source>
</evidence>
<dbReference type="PROSITE" id="PS00041">
    <property type="entry name" value="HTH_ARAC_FAMILY_1"/>
    <property type="match status" value="1"/>
</dbReference>
<dbReference type="PANTHER" id="PTHR43280:SF28">
    <property type="entry name" value="HTH-TYPE TRANSCRIPTIONAL ACTIVATOR RHAS"/>
    <property type="match status" value="1"/>
</dbReference>
<dbReference type="PROSITE" id="PS01124">
    <property type="entry name" value="HTH_ARAC_FAMILY_2"/>
    <property type="match status" value="1"/>
</dbReference>